<accession>A0A6H5J1I1</accession>
<evidence type="ECO:0000313" key="5">
    <source>
        <dbReference type="Proteomes" id="UP000479190"/>
    </source>
</evidence>
<dbReference type="SUPFAM" id="SSF57756">
    <property type="entry name" value="Retrovirus zinc finger-like domains"/>
    <property type="match status" value="1"/>
</dbReference>
<feature type="compositionally biased region" description="Polar residues" evidence="2">
    <location>
        <begin position="176"/>
        <end position="188"/>
    </location>
</feature>
<evidence type="ECO:0000256" key="2">
    <source>
        <dbReference type="SAM" id="MobiDB-lite"/>
    </source>
</evidence>
<dbReference type="Pfam" id="PF00098">
    <property type="entry name" value="zf-CCHC"/>
    <property type="match status" value="1"/>
</dbReference>
<feature type="compositionally biased region" description="Basic residues" evidence="2">
    <location>
        <begin position="114"/>
        <end position="129"/>
    </location>
</feature>
<evidence type="ECO:0000259" key="3">
    <source>
        <dbReference type="PROSITE" id="PS50158"/>
    </source>
</evidence>
<keyword evidence="5" id="KW-1185">Reference proteome</keyword>
<dbReference type="InterPro" id="IPR036875">
    <property type="entry name" value="Znf_CCHC_sf"/>
</dbReference>
<evidence type="ECO:0000313" key="4">
    <source>
        <dbReference type="EMBL" id="CAB0041233.1"/>
    </source>
</evidence>
<dbReference type="AlphaFoldDB" id="A0A6H5J1I1"/>
<dbReference type="OrthoDB" id="3863715at2759"/>
<sequence>MLKNKKKVFQIEASQCKTSWRKGGGRCANNNLYTRQITQVHQRAWRYIHLRVDLDAEQQLHHTAAATDARIAGARIFEASLFILFRGMKIYDDIFNGRNLARIKSVKIHRPSCSRRAIHHQSQRLHRSSRHCESSVAGSQNNNNGDNRVCYRCHQPGHISKNCFFFKLMPQHTIGTSGTGPSTATNGSRCIRKRADTTARSRNRPERNRRGVGAASPDSTVRTTTKNIRPLCKQQLFMRKDNYIFFIDSLEDHVMMVRNNCKNMQTFQI</sequence>
<keyword evidence="1" id="KW-0863">Zinc-finger</keyword>
<gene>
    <name evidence="4" type="ORF">TBRA_LOCUS12909</name>
</gene>
<keyword evidence="1" id="KW-0479">Metal-binding</keyword>
<dbReference type="GO" id="GO:0008270">
    <property type="term" value="F:zinc ion binding"/>
    <property type="evidence" value="ECO:0007669"/>
    <property type="project" value="UniProtKB-KW"/>
</dbReference>
<keyword evidence="1" id="KW-0862">Zinc</keyword>
<name>A0A6H5J1I1_9HYME</name>
<dbReference type="InterPro" id="IPR001878">
    <property type="entry name" value="Znf_CCHC"/>
</dbReference>
<protein>
    <recommendedName>
        <fullName evidence="3">CCHC-type domain-containing protein</fullName>
    </recommendedName>
</protein>
<evidence type="ECO:0000256" key="1">
    <source>
        <dbReference type="PROSITE-ProRule" id="PRU00047"/>
    </source>
</evidence>
<feature type="region of interest" description="Disordered" evidence="2">
    <location>
        <begin position="114"/>
        <end position="140"/>
    </location>
</feature>
<organism evidence="4 5">
    <name type="scientific">Trichogramma brassicae</name>
    <dbReference type="NCBI Taxonomy" id="86971"/>
    <lineage>
        <taxon>Eukaryota</taxon>
        <taxon>Metazoa</taxon>
        <taxon>Ecdysozoa</taxon>
        <taxon>Arthropoda</taxon>
        <taxon>Hexapoda</taxon>
        <taxon>Insecta</taxon>
        <taxon>Pterygota</taxon>
        <taxon>Neoptera</taxon>
        <taxon>Endopterygota</taxon>
        <taxon>Hymenoptera</taxon>
        <taxon>Apocrita</taxon>
        <taxon>Proctotrupomorpha</taxon>
        <taxon>Chalcidoidea</taxon>
        <taxon>Trichogrammatidae</taxon>
        <taxon>Trichogramma</taxon>
    </lineage>
</organism>
<dbReference type="EMBL" id="CADCXV010001102">
    <property type="protein sequence ID" value="CAB0041233.1"/>
    <property type="molecule type" value="Genomic_DNA"/>
</dbReference>
<dbReference type="PROSITE" id="PS50158">
    <property type="entry name" value="ZF_CCHC"/>
    <property type="match status" value="1"/>
</dbReference>
<reference evidence="4 5" key="1">
    <citation type="submission" date="2020-02" db="EMBL/GenBank/DDBJ databases">
        <authorList>
            <person name="Ferguson B K."/>
        </authorList>
    </citation>
    <scope>NUCLEOTIDE SEQUENCE [LARGE SCALE GENOMIC DNA]</scope>
</reference>
<proteinExistence type="predicted"/>
<feature type="region of interest" description="Disordered" evidence="2">
    <location>
        <begin position="176"/>
        <end position="223"/>
    </location>
</feature>
<feature type="compositionally biased region" description="Basic and acidic residues" evidence="2">
    <location>
        <begin position="193"/>
        <end position="209"/>
    </location>
</feature>
<dbReference type="GO" id="GO:0003676">
    <property type="term" value="F:nucleic acid binding"/>
    <property type="evidence" value="ECO:0007669"/>
    <property type="project" value="InterPro"/>
</dbReference>
<feature type="domain" description="CCHC-type" evidence="3">
    <location>
        <begin position="150"/>
        <end position="163"/>
    </location>
</feature>
<dbReference type="Gene3D" id="4.10.60.10">
    <property type="entry name" value="Zinc finger, CCHC-type"/>
    <property type="match status" value="1"/>
</dbReference>
<dbReference type="Proteomes" id="UP000479190">
    <property type="component" value="Unassembled WGS sequence"/>
</dbReference>